<gene>
    <name evidence="1" type="ORF">BDY19DRAFT_910446</name>
</gene>
<dbReference type="Proteomes" id="UP001055072">
    <property type="component" value="Unassembled WGS sequence"/>
</dbReference>
<organism evidence="1 2">
    <name type="scientific">Irpex rosettiformis</name>
    <dbReference type="NCBI Taxonomy" id="378272"/>
    <lineage>
        <taxon>Eukaryota</taxon>
        <taxon>Fungi</taxon>
        <taxon>Dikarya</taxon>
        <taxon>Basidiomycota</taxon>
        <taxon>Agaricomycotina</taxon>
        <taxon>Agaricomycetes</taxon>
        <taxon>Polyporales</taxon>
        <taxon>Irpicaceae</taxon>
        <taxon>Irpex</taxon>
    </lineage>
</organism>
<reference evidence="1" key="1">
    <citation type="journal article" date="2021" name="Environ. Microbiol.">
        <title>Gene family expansions and transcriptome signatures uncover fungal adaptations to wood decay.</title>
        <authorList>
            <person name="Hage H."/>
            <person name="Miyauchi S."/>
            <person name="Viragh M."/>
            <person name="Drula E."/>
            <person name="Min B."/>
            <person name="Chaduli D."/>
            <person name="Navarro D."/>
            <person name="Favel A."/>
            <person name="Norest M."/>
            <person name="Lesage-Meessen L."/>
            <person name="Balint B."/>
            <person name="Merenyi Z."/>
            <person name="de Eugenio L."/>
            <person name="Morin E."/>
            <person name="Martinez A.T."/>
            <person name="Baldrian P."/>
            <person name="Stursova M."/>
            <person name="Martinez M.J."/>
            <person name="Novotny C."/>
            <person name="Magnuson J.K."/>
            <person name="Spatafora J.W."/>
            <person name="Maurice S."/>
            <person name="Pangilinan J."/>
            <person name="Andreopoulos W."/>
            <person name="LaButti K."/>
            <person name="Hundley H."/>
            <person name="Na H."/>
            <person name="Kuo A."/>
            <person name="Barry K."/>
            <person name="Lipzen A."/>
            <person name="Henrissat B."/>
            <person name="Riley R."/>
            <person name="Ahrendt S."/>
            <person name="Nagy L.G."/>
            <person name="Grigoriev I.V."/>
            <person name="Martin F."/>
            <person name="Rosso M.N."/>
        </authorList>
    </citation>
    <scope>NUCLEOTIDE SEQUENCE</scope>
    <source>
        <strain evidence="1">CBS 384.51</strain>
    </source>
</reference>
<proteinExistence type="predicted"/>
<accession>A0ACB8TNP6</accession>
<dbReference type="EMBL" id="MU274958">
    <property type="protein sequence ID" value="KAI0083618.1"/>
    <property type="molecule type" value="Genomic_DNA"/>
</dbReference>
<sequence length="617" mass="70012">MVKYMYLPQAKPPTVQYDHSYIGYTYQGQSFSRSVSHSRKYGYYPPHLEFIRLKKTLDLVLGSIPSDVDEFNAWMERAKKTLQVPKNSRKKVSFGGGELELERRRGPGSFELHVEIDFDSNCILLVTKTLLRIQPGGYPPAEELLGDPERRYSSYAGRTMPYRMFKRYGYDVIQHSPVPPADSEALKHFNELRIKYQPAHTLLGLTDQLTRCDAVCIKASEIYIAGYAYSFGLRINKWFGLRQDRLVTSPSFIRGLLGRFIAAAVIPIHLFSHIKFPTWPWRAQFWWIRTHICLYMALHIHDPDNASAAIATLVKHIKSKPKRPLVVYGVISDFYHCIIVRVSNKRGAYVVSRTATLDFIPTLYAKNPSTPGITALVRLGNINVPDDTWFFYTGLRRMWWSDPGRHIHDQPPSSSSSFLSSAAHPNKRTSTITDLPLELITEIGTYLSTCLDLNALAVLCKHTMSACVPLLRFPQLVNMNPLAPNERGYILTSVASGRGRGKDSHRDRMFSGEFIADFNEKKVMVVVGVESVFKEQRYDDVDEDWDSDSDEGSGESSIEDSESSVEGSSEDSSLLMDVDDDQPTQPIERAIPGSFYLPWVAYLPEKEATTTTKMVFK</sequence>
<name>A0ACB8TNP6_9APHY</name>
<protein>
    <submittedName>
        <fullName evidence="1">Uncharacterized protein</fullName>
    </submittedName>
</protein>
<evidence type="ECO:0000313" key="1">
    <source>
        <dbReference type="EMBL" id="KAI0083618.1"/>
    </source>
</evidence>
<keyword evidence="2" id="KW-1185">Reference proteome</keyword>
<comment type="caution">
    <text evidence="1">The sequence shown here is derived from an EMBL/GenBank/DDBJ whole genome shotgun (WGS) entry which is preliminary data.</text>
</comment>
<evidence type="ECO:0000313" key="2">
    <source>
        <dbReference type="Proteomes" id="UP001055072"/>
    </source>
</evidence>